<sequence length="171" mass="19392">LEKTVAATYTIDWKRNSFFKFVDLFHDPSWSQDLKSKILQYVIIPCCQHAFESGDGEKLIGGPPTPDQDSQENVISVFINRIIDPDKPFGTSDAVRILLLQLSSLLVEQASSHIHDANNKKQGNKLRRLMTFAWPCLLSKNCVDPATKYHGHLLLSHIIAKFAIHKRIVLQ</sequence>
<accession>A0A409V6W6</accession>
<reference evidence="1 2" key="1">
    <citation type="journal article" date="2016" name="PLoS ONE">
        <title>A First Insight into the Genome of the Filter-Feeder Mussel Mytilus galloprovincialis.</title>
        <authorList>
            <person name="Murgarella M."/>
            <person name="Puiu D."/>
            <person name="Novoa B."/>
            <person name="Figueras A."/>
            <person name="Posada D."/>
            <person name="Canchaya C."/>
        </authorList>
    </citation>
    <scope>NUCLEOTIDE SEQUENCE [LARGE SCALE GENOMIC DNA]</scope>
    <source>
        <tissue evidence="1">Muscle</tissue>
    </source>
</reference>
<organism evidence="1 2">
    <name type="scientific">Mytilus galloprovincialis</name>
    <name type="common">Mediterranean mussel</name>
    <dbReference type="NCBI Taxonomy" id="29158"/>
    <lineage>
        <taxon>Eukaryota</taxon>
        <taxon>Metazoa</taxon>
        <taxon>Spiralia</taxon>
        <taxon>Lophotrochozoa</taxon>
        <taxon>Mollusca</taxon>
        <taxon>Bivalvia</taxon>
        <taxon>Autobranchia</taxon>
        <taxon>Pteriomorphia</taxon>
        <taxon>Mytilida</taxon>
        <taxon>Mytiloidea</taxon>
        <taxon>Mytilidae</taxon>
        <taxon>Mytilinae</taxon>
        <taxon>Mytilus</taxon>
    </lineage>
</organism>
<keyword evidence="2" id="KW-1185">Reference proteome</keyword>
<dbReference type="AlphaFoldDB" id="A0A409V6W6"/>
<gene>
    <name evidence="1" type="ORF">AM593_01708</name>
</gene>
<dbReference type="Proteomes" id="UP000266721">
    <property type="component" value="Unassembled WGS sequence"/>
</dbReference>
<name>A0A409V6W6_MYTGA</name>
<dbReference type="Pfam" id="PF20206">
    <property type="entry name" value="Tra1_ring"/>
    <property type="match status" value="1"/>
</dbReference>
<proteinExistence type="predicted"/>
<dbReference type="EMBL" id="KV603279">
    <property type="protein sequence ID" value="OPL20641.1"/>
    <property type="molecule type" value="Genomic_DNA"/>
</dbReference>
<evidence type="ECO:0000313" key="1">
    <source>
        <dbReference type="EMBL" id="OPL20641.1"/>
    </source>
</evidence>
<feature type="non-terminal residue" evidence="1">
    <location>
        <position position="171"/>
    </location>
</feature>
<feature type="non-terminal residue" evidence="1">
    <location>
        <position position="1"/>
    </location>
</feature>
<protein>
    <submittedName>
        <fullName evidence="1">Transformation protein transcription domain-associated</fullName>
    </submittedName>
</protein>
<dbReference type="InterPro" id="IPR046805">
    <property type="entry name" value="Tra1_ring"/>
</dbReference>
<evidence type="ECO:0000313" key="2">
    <source>
        <dbReference type="Proteomes" id="UP000266721"/>
    </source>
</evidence>